<dbReference type="AlphaFoldDB" id="A0AA38M0K7"/>
<dbReference type="GO" id="GO:0006364">
    <property type="term" value="P:rRNA processing"/>
    <property type="evidence" value="ECO:0007669"/>
    <property type="project" value="TreeGrafter"/>
</dbReference>
<dbReference type="PANTHER" id="PTHR39156">
    <property type="entry name" value="RIBONUCLEASE M5"/>
    <property type="match status" value="1"/>
</dbReference>
<evidence type="ECO:0000313" key="2">
    <source>
        <dbReference type="EMBL" id="KAJ3617143.1"/>
    </source>
</evidence>
<dbReference type="PROSITE" id="PS50880">
    <property type="entry name" value="TOPRIM"/>
    <property type="match status" value="1"/>
</dbReference>
<keyword evidence="3" id="KW-1185">Reference proteome</keyword>
<dbReference type="CDD" id="cd01027">
    <property type="entry name" value="TOPRIM_RNase_M5_like"/>
    <property type="match status" value="1"/>
</dbReference>
<comment type="caution">
    <text evidence="2">The sequence shown here is derived from an EMBL/GenBank/DDBJ whole genome shotgun (WGS) entry which is preliminary data.</text>
</comment>
<dbReference type="Proteomes" id="UP001168821">
    <property type="component" value="Unassembled WGS sequence"/>
</dbReference>
<dbReference type="InterPro" id="IPR034141">
    <property type="entry name" value="TOPRIM_RNase_M5-like"/>
</dbReference>
<dbReference type="SUPFAM" id="SSF110455">
    <property type="entry name" value="Toprim domain"/>
    <property type="match status" value="1"/>
</dbReference>
<dbReference type="Gene3D" id="3.40.1360.10">
    <property type="match status" value="1"/>
</dbReference>
<evidence type="ECO:0000313" key="3">
    <source>
        <dbReference type="Proteomes" id="UP001168821"/>
    </source>
</evidence>
<protein>
    <recommendedName>
        <fullName evidence="1">Toprim domain-containing protein</fullName>
    </recommendedName>
</protein>
<dbReference type="InterPro" id="IPR006171">
    <property type="entry name" value="TOPRIM_dom"/>
</dbReference>
<dbReference type="SMART" id="SM00493">
    <property type="entry name" value="TOPRIM"/>
    <property type="match status" value="1"/>
</dbReference>
<dbReference type="Pfam" id="PF01751">
    <property type="entry name" value="Toprim"/>
    <property type="match status" value="1"/>
</dbReference>
<dbReference type="EMBL" id="JALNTZ010002483">
    <property type="protein sequence ID" value="KAJ3617143.1"/>
    <property type="molecule type" value="Genomic_DNA"/>
</dbReference>
<evidence type="ECO:0000259" key="1">
    <source>
        <dbReference type="PROSITE" id="PS50880"/>
    </source>
</evidence>
<gene>
    <name evidence="2" type="ORF">Zmor_008872</name>
</gene>
<dbReference type="GO" id="GO:0043822">
    <property type="term" value="F:ribonuclease M5 activity"/>
    <property type="evidence" value="ECO:0007669"/>
    <property type="project" value="TreeGrafter"/>
</dbReference>
<name>A0AA38M0K7_9CUCU</name>
<organism evidence="2 3">
    <name type="scientific">Zophobas morio</name>
    <dbReference type="NCBI Taxonomy" id="2755281"/>
    <lineage>
        <taxon>Eukaryota</taxon>
        <taxon>Metazoa</taxon>
        <taxon>Ecdysozoa</taxon>
        <taxon>Arthropoda</taxon>
        <taxon>Hexapoda</taxon>
        <taxon>Insecta</taxon>
        <taxon>Pterygota</taxon>
        <taxon>Neoptera</taxon>
        <taxon>Endopterygota</taxon>
        <taxon>Coleoptera</taxon>
        <taxon>Polyphaga</taxon>
        <taxon>Cucujiformia</taxon>
        <taxon>Tenebrionidae</taxon>
        <taxon>Zophobas</taxon>
    </lineage>
</organism>
<reference evidence="2" key="1">
    <citation type="journal article" date="2023" name="G3 (Bethesda)">
        <title>Whole genome assemblies of Zophobas morio and Tenebrio molitor.</title>
        <authorList>
            <person name="Kaur S."/>
            <person name="Stinson S.A."/>
            <person name="diCenzo G.C."/>
        </authorList>
    </citation>
    <scope>NUCLEOTIDE SEQUENCE</scope>
    <source>
        <strain evidence="2">QUZm001</strain>
    </source>
</reference>
<proteinExistence type="predicted"/>
<sequence>MKVKEVIVVEGKGDVERVKLAFPENEIDFIISHGLGFDNKFLELCKKTNESRGIIVFTDPDGPGNKIREKVNEYLDFKCKNAFVDKKKIIDNGKIGVAEAELKDIRNAIENAISFEGNTNETIS</sequence>
<feature type="domain" description="Toprim" evidence="1">
    <location>
        <begin position="4"/>
        <end position="94"/>
    </location>
</feature>
<dbReference type="PANTHER" id="PTHR39156:SF1">
    <property type="entry name" value="RIBONUCLEASE M5"/>
    <property type="match status" value="1"/>
</dbReference>
<accession>A0AA38M0K7</accession>